<proteinExistence type="predicted"/>
<dbReference type="Proteomes" id="UP001301326">
    <property type="component" value="Chromosome"/>
</dbReference>
<dbReference type="AlphaFoldDB" id="A0AA95HF72"/>
<organism evidence="1">
    <name type="scientific">Candidatus Thiothrix putei</name>
    <dbReference type="NCBI Taxonomy" id="3080811"/>
    <lineage>
        <taxon>Bacteria</taxon>
        <taxon>Pseudomonadati</taxon>
        <taxon>Pseudomonadota</taxon>
        <taxon>Gammaproteobacteria</taxon>
        <taxon>Thiotrichales</taxon>
        <taxon>Thiotrichaceae</taxon>
        <taxon>Thiothrix</taxon>
    </lineage>
</organism>
<reference evidence="1" key="1">
    <citation type="journal article" date="2023" name="Int. J. Mol. Sci.">
        <title>Metagenomics Revealed a New Genus 'Candidatus Thiocaldithrix dubininis' gen. nov., sp. nov. and a New Species 'Candidatus Thiothrix putei' sp. nov. in the Family Thiotrichaceae, Some Members of Which Have Traits of Both Na+- and H+-Motive Energetics.</title>
        <authorList>
            <person name="Ravin N.V."/>
            <person name="Muntyan M.S."/>
            <person name="Smolyakov D.D."/>
            <person name="Rudenko T.S."/>
            <person name="Beletsky A.V."/>
            <person name="Mardanov A.V."/>
            <person name="Grabovich M.Y."/>
        </authorList>
    </citation>
    <scope>NUCLEOTIDE SEQUENCE</scope>
    <source>
        <strain evidence="1">GKL-02</strain>
    </source>
</reference>
<sequence>MLKIEQLSLSDFASRSIRKSSSVSEVIALWMGYPGVPDSLKSNPIFIGVLSITTLALLSPRSLKIIPDSAGEILNIFQNKGFYRVISKSKLLEIIDDPLIVEQGIQFLINRKLVDIVDEDSYKLLEIPLTNLRIKFD</sequence>
<gene>
    <name evidence="1" type="ORF">QJT81_02125</name>
</gene>
<name>A0AA95HF72_9GAMM</name>
<reference evidence="1" key="2">
    <citation type="submission" date="2023-04" db="EMBL/GenBank/DDBJ databases">
        <authorList>
            <person name="Beletskiy A.V."/>
            <person name="Mardanov A.V."/>
            <person name="Ravin N.V."/>
        </authorList>
    </citation>
    <scope>NUCLEOTIDE SEQUENCE</scope>
    <source>
        <strain evidence="1">GKL-02</strain>
    </source>
</reference>
<evidence type="ECO:0000313" key="1">
    <source>
        <dbReference type="EMBL" id="WGZ94813.1"/>
    </source>
</evidence>
<protein>
    <submittedName>
        <fullName evidence="1">Uncharacterized protein</fullName>
    </submittedName>
</protein>
<accession>A0AA95HF72</accession>
<dbReference type="EMBL" id="CP124756">
    <property type="protein sequence ID" value="WGZ94813.1"/>
    <property type="molecule type" value="Genomic_DNA"/>
</dbReference>
<dbReference type="KEGG" id="tput:QJT81_02125"/>